<keyword evidence="1" id="KW-0812">Transmembrane</keyword>
<dbReference type="AlphaFoldDB" id="B9Y3L7"/>
<feature type="transmembrane region" description="Helical" evidence="1">
    <location>
        <begin position="32"/>
        <end position="50"/>
    </location>
</feature>
<reference evidence="2 3" key="2">
    <citation type="submission" date="2009-02" db="EMBL/GenBank/DDBJ databases">
        <title>Draft genome sequence of Holdemania filiformis DSM 12042.</title>
        <authorList>
            <person name="Sudarsanam P."/>
            <person name="Ley R."/>
            <person name="Guruge J."/>
            <person name="Turnbaugh P.J."/>
            <person name="Mahowald M."/>
            <person name="Liep D."/>
            <person name="Gordon J."/>
        </authorList>
    </citation>
    <scope>NUCLEOTIDE SEQUENCE [LARGE SCALE GENOMIC DNA]</scope>
    <source>
        <strain evidence="2 3">DSM 12042</strain>
    </source>
</reference>
<dbReference type="STRING" id="545696.HOLDEFILI_00392"/>
<evidence type="ECO:0000256" key="1">
    <source>
        <dbReference type="SAM" id="Phobius"/>
    </source>
</evidence>
<keyword evidence="1" id="KW-0472">Membrane</keyword>
<proteinExistence type="predicted"/>
<dbReference type="EMBL" id="ACCF01000025">
    <property type="protein sequence ID" value="EEF69426.1"/>
    <property type="molecule type" value="Genomic_DNA"/>
</dbReference>
<dbReference type="HOGENOM" id="CLU_1002899_0_0_9"/>
<reference evidence="2 3" key="1">
    <citation type="submission" date="2008-12" db="EMBL/GenBank/DDBJ databases">
        <authorList>
            <person name="Fulton L."/>
            <person name="Clifton S."/>
            <person name="Fulton B."/>
            <person name="Xu J."/>
            <person name="Minx P."/>
            <person name="Pepin K.H."/>
            <person name="Johnson M."/>
            <person name="Bhonagiri V."/>
            <person name="Nash W.E."/>
            <person name="Mardis E.R."/>
            <person name="Wilson R.K."/>
        </authorList>
    </citation>
    <scope>NUCLEOTIDE SEQUENCE [LARGE SCALE GENOMIC DNA]</scope>
    <source>
        <strain evidence="2 3">DSM 12042</strain>
    </source>
</reference>
<keyword evidence="1" id="KW-1133">Transmembrane helix</keyword>
<protein>
    <submittedName>
        <fullName evidence="2">Uncharacterized protein</fullName>
    </submittedName>
</protein>
<sequence>HGSDHRFVVFYFRGSRVADERRFVRTARRWQLLYWLEVILLVSVLAADFIVEYRLGVRRRRGTLAGGFLLVFGWWFAIKPTRRKFAGVCHQAGFQAELSRQFANVSAVEPSTLDIGWDRQLGLDPVRYRCEWDWAVQGEAQGIPFQVGRFTLRRESEKQPVIKNGLWIQLKCSGNKDADWRHLRSGVSFRRGPALPVLAETLKPEEGQALSEIDKQTLQDCGFGFDELLVRNQNDRMILVIKEKPLRDQPVLRKPDLTKDSEGERCARLIRAAAGSIK</sequence>
<comment type="caution">
    <text evidence="2">The sequence shown here is derived from an EMBL/GenBank/DDBJ whole genome shotgun (WGS) entry which is preliminary data.</text>
</comment>
<dbReference type="Proteomes" id="UP000005950">
    <property type="component" value="Unassembled WGS sequence"/>
</dbReference>
<name>B9Y3L7_9FIRM</name>
<feature type="transmembrane region" description="Helical" evidence="1">
    <location>
        <begin position="62"/>
        <end position="78"/>
    </location>
</feature>
<evidence type="ECO:0000313" key="2">
    <source>
        <dbReference type="EMBL" id="EEF69426.1"/>
    </source>
</evidence>
<evidence type="ECO:0000313" key="3">
    <source>
        <dbReference type="Proteomes" id="UP000005950"/>
    </source>
</evidence>
<feature type="non-terminal residue" evidence="2">
    <location>
        <position position="1"/>
    </location>
</feature>
<gene>
    <name evidence="2" type="ORF">HOLDEFILI_00392</name>
</gene>
<accession>B9Y3L7</accession>
<feature type="non-terminal residue" evidence="2">
    <location>
        <position position="278"/>
    </location>
</feature>
<organism evidence="2 3">
    <name type="scientific">Holdemania filiformis DSM 12042</name>
    <dbReference type="NCBI Taxonomy" id="545696"/>
    <lineage>
        <taxon>Bacteria</taxon>
        <taxon>Bacillati</taxon>
        <taxon>Bacillota</taxon>
        <taxon>Erysipelotrichia</taxon>
        <taxon>Erysipelotrichales</taxon>
        <taxon>Erysipelotrichaceae</taxon>
        <taxon>Holdemania</taxon>
    </lineage>
</organism>